<feature type="compositionally biased region" description="Basic and acidic residues" evidence="1">
    <location>
        <begin position="64"/>
        <end position="73"/>
    </location>
</feature>
<dbReference type="InterPro" id="IPR058742">
    <property type="entry name" value="DUF7989"/>
</dbReference>
<dbReference type="GeneID" id="39848542"/>
<feature type="region of interest" description="Disordered" evidence="1">
    <location>
        <begin position="1"/>
        <end position="73"/>
    </location>
</feature>
<evidence type="ECO:0000256" key="1">
    <source>
        <dbReference type="SAM" id="MobiDB-lite"/>
    </source>
</evidence>
<feature type="compositionally biased region" description="Acidic residues" evidence="1">
    <location>
        <begin position="39"/>
        <end position="50"/>
    </location>
</feature>
<feature type="compositionally biased region" description="Basic and acidic residues" evidence="1">
    <location>
        <begin position="1"/>
        <end position="17"/>
    </location>
</feature>
<sequence>MTDEMKDVDHTHPHTDKTFGAAFKRGPDVAADGGRANAEETEEETMEDVDHEPPGEGANPAFERGTEGRADSV</sequence>
<evidence type="ECO:0000313" key="3">
    <source>
        <dbReference type="Proteomes" id="UP000296706"/>
    </source>
</evidence>
<proteinExistence type="predicted"/>
<keyword evidence="3" id="KW-1185">Reference proteome</keyword>
<accession>A0A4D6HE90</accession>
<evidence type="ECO:0000313" key="2">
    <source>
        <dbReference type="EMBL" id="QCC51861.1"/>
    </source>
</evidence>
<dbReference type="EMBL" id="CP031310">
    <property type="protein sequence ID" value="QCC51861.1"/>
    <property type="molecule type" value="Genomic_DNA"/>
</dbReference>
<dbReference type="KEGG" id="hsn:DV733_11730"/>
<organism evidence="2 3">
    <name type="scientific">Halapricum salinum</name>
    <dbReference type="NCBI Taxonomy" id="1457250"/>
    <lineage>
        <taxon>Archaea</taxon>
        <taxon>Methanobacteriati</taxon>
        <taxon>Methanobacteriota</taxon>
        <taxon>Stenosarchaea group</taxon>
        <taxon>Halobacteria</taxon>
        <taxon>Halobacteriales</taxon>
        <taxon>Haloarculaceae</taxon>
        <taxon>Halapricum</taxon>
    </lineage>
</organism>
<dbReference type="OrthoDB" id="306312at2157"/>
<dbReference type="Pfam" id="PF25951">
    <property type="entry name" value="DUF7989"/>
    <property type="match status" value="1"/>
</dbReference>
<dbReference type="Proteomes" id="UP000296706">
    <property type="component" value="Chromosome"/>
</dbReference>
<reference evidence="2 3" key="1">
    <citation type="journal article" date="2019" name="Nat. Commun.">
        <title>A new type of DNA phosphorothioation-based antiviral system in archaea.</title>
        <authorList>
            <person name="Xiong L."/>
            <person name="Liu S."/>
            <person name="Chen S."/>
            <person name="Xiao Y."/>
            <person name="Zhu B."/>
            <person name="Gao Y."/>
            <person name="Zhang Y."/>
            <person name="Chen B."/>
            <person name="Luo J."/>
            <person name="Deng Z."/>
            <person name="Chen X."/>
            <person name="Wang L."/>
            <person name="Chen S."/>
        </authorList>
    </citation>
    <scope>NUCLEOTIDE SEQUENCE [LARGE SCALE GENOMIC DNA]</scope>
    <source>
        <strain evidence="2 3">CBA1105</strain>
    </source>
</reference>
<name>A0A4D6HE90_9EURY</name>
<protein>
    <submittedName>
        <fullName evidence="2">Uncharacterized protein</fullName>
    </submittedName>
</protein>
<dbReference type="RefSeq" id="WP_049994529.1">
    <property type="nucleotide sequence ID" value="NZ_CP031310.1"/>
</dbReference>
<gene>
    <name evidence="2" type="ORF">DV733_11730</name>
</gene>
<dbReference type="STRING" id="1457250.GCA_000755225_00542"/>
<dbReference type="AlphaFoldDB" id="A0A4D6HE90"/>